<dbReference type="Pfam" id="PF00026">
    <property type="entry name" value="Asp"/>
    <property type="match status" value="1"/>
</dbReference>
<dbReference type="AlphaFoldDB" id="A0A1L0G0B1"/>
<keyword evidence="2" id="KW-1015">Disulfide bond</keyword>
<name>A0A1L0G0B1_9ASCO</name>
<feature type="chain" id="PRO_5009680906" evidence="3">
    <location>
        <begin position="19"/>
        <end position="595"/>
    </location>
</feature>
<keyword evidence="3" id="KW-0732">Signal</keyword>
<dbReference type="GO" id="GO:0004190">
    <property type="term" value="F:aspartic-type endopeptidase activity"/>
    <property type="evidence" value="ECO:0007669"/>
    <property type="project" value="InterPro"/>
</dbReference>
<organism evidence="5 6">
    <name type="scientific">Sungouiella intermedia</name>
    <dbReference type="NCBI Taxonomy" id="45354"/>
    <lineage>
        <taxon>Eukaryota</taxon>
        <taxon>Fungi</taxon>
        <taxon>Dikarya</taxon>
        <taxon>Ascomycota</taxon>
        <taxon>Saccharomycotina</taxon>
        <taxon>Pichiomycetes</taxon>
        <taxon>Metschnikowiaceae</taxon>
        <taxon>Sungouiella</taxon>
    </lineage>
</organism>
<dbReference type="SUPFAM" id="SSF50630">
    <property type="entry name" value="Acid proteases"/>
    <property type="match status" value="1"/>
</dbReference>
<feature type="signal peptide" evidence="3">
    <location>
        <begin position="1"/>
        <end position="18"/>
    </location>
</feature>
<dbReference type="GO" id="GO:0006508">
    <property type="term" value="P:proteolysis"/>
    <property type="evidence" value="ECO:0007669"/>
    <property type="project" value="InterPro"/>
</dbReference>
<proteinExistence type="inferred from homology"/>
<reference evidence="5 6" key="1">
    <citation type="submission" date="2016-10" db="EMBL/GenBank/DDBJ databases">
        <authorList>
            <person name="de Groot N.N."/>
        </authorList>
    </citation>
    <scope>NUCLEOTIDE SEQUENCE [LARGE SCALE GENOMIC DNA]</scope>
    <source>
        <strain evidence="5 6">PYCC 4715</strain>
    </source>
</reference>
<dbReference type="PANTHER" id="PTHR47966">
    <property type="entry name" value="BETA-SITE APP-CLEAVING ENZYME, ISOFORM A-RELATED"/>
    <property type="match status" value="1"/>
</dbReference>
<dbReference type="InterPro" id="IPR021109">
    <property type="entry name" value="Peptidase_aspartic_dom_sf"/>
</dbReference>
<dbReference type="PANTHER" id="PTHR47966:SF51">
    <property type="entry name" value="BETA-SITE APP-CLEAVING ENZYME, ISOFORM A-RELATED"/>
    <property type="match status" value="1"/>
</dbReference>
<comment type="similarity">
    <text evidence="1">Belongs to the peptidase A1 family.</text>
</comment>
<protein>
    <submittedName>
        <fullName evidence="5">CIC11C00000001710</fullName>
    </submittedName>
</protein>
<gene>
    <name evidence="5" type="ORF">SAMEA4029009_CIC11G00000001710</name>
</gene>
<evidence type="ECO:0000256" key="2">
    <source>
        <dbReference type="ARBA" id="ARBA00023157"/>
    </source>
</evidence>
<dbReference type="InterPro" id="IPR033121">
    <property type="entry name" value="PEPTIDASE_A1"/>
</dbReference>
<evidence type="ECO:0000313" key="5">
    <source>
        <dbReference type="EMBL" id="SGZ50141.1"/>
    </source>
</evidence>
<evidence type="ECO:0000256" key="3">
    <source>
        <dbReference type="SAM" id="SignalP"/>
    </source>
</evidence>
<dbReference type="InterPro" id="IPR001461">
    <property type="entry name" value="Aspartic_peptidase_A1"/>
</dbReference>
<dbReference type="Gene3D" id="2.40.70.10">
    <property type="entry name" value="Acid Proteases"/>
    <property type="match status" value="2"/>
</dbReference>
<dbReference type="PROSITE" id="PS51767">
    <property type="entry name" value="PEPTIDASE_A1"/>
    <property type="match status" value="1"/>
</dbReference>
<dbReference type="Proteomes" id="UP000182259">
    <property type="component" value="Chromosome I"/>
</dbReference>
<evidence type="ECO:0000313" key="6">
    <source>
        <dbReference type="Proteomes" id="UP000182259"/>
    </source>
</evidence>
<evidence type="ECO:0000256" key="1">
    <source>
        <dbReference type="ARBA" id="ARBA00007447"/>
    </source>
</evidence>
<feature type="domain" description="Peptidase A1" evidence="4">
    <location>
        <begin position="65"/>
        <end position="442"/>
    </location>
</feature>
<accession>A0A1L0G0B1</accession>
<sequence>MRWLTLASVASAASMVSAALSSSSTSTSKTSSSSASAALAPSLTTSLTNTFITIPLAVPSDDAYYNAQVTDGTGNHMGVRVDLLQPDVWLMNGLDIIDCSVLVTYLKEHSGASTALSISYSNEEWAASVCHMAGAYTPETVITTTEASTTSTYTLTINVNTAALTSVGYPNGIFAEGVMYYANLSLGTTLNNKVDLTDFRFILADDSNMYAGGLGLSRHPDNLGLLGTLKQQGRILGSGYSLFLSGYENLNSTGGELLLGAVNKKYFTGSLYLFPYIPYEGWNTQLGAFAPLPIMALESLFLENIDTGEQVTLSSGVPLPLVLDTRLSYSFLPLDYIIDLAIQTNAYYNSEYRRWIVRCLDITNSNATIHFQFGPLDVSIPLSALIYDAYYGESFLYFTNGERACFLNVMPDTLLGYSSLGLPFLSHVYLAMDNEAGNVAMAAGNPNVTVNTLNFDFSQSASTFASYSASQAANATNATAGTTIAYIQSGFIPFATSVNYTSDNSYTMTFFSANSSNAQTIPTRFTMATIQSGEVYLTGGDASTLSGPMASASAANAHTLKSEGLSVKSYFVSREASIIPYVLLLTGTVMALMIV</sequence>
<evidence type="ECO:0000259" key="4">
    <source>
        <dbReference type="PROSITE" id="PS51767"/>
    </source>
</evidence>
<dbReference type="EMBL" id="LT635764">
    <property type="protein sequence ID" value="SGZ50141.1"/>
    <property type="molecule type" value="Genomic_DNA"/>
</dbReference>